<dbReference type="CDD" id="cd05326">
    <property type="entry name" value="secoisolariciresinol-DH_like_SDR_c"/>
    <property type="match status" value="1"/>
</dbReference>
<comment type="similarity">
    <text evidence="1">Belongs to the short-chain dehydrogenases/reductases (SDR) family.</text>
</comment>
<keyword evidence="2" id="KW-0560">Oxidoreductase</keyword>
<dbReference type="PRINTS" id="PR00080">
    <property type="entry name" value="SDRFAMILY"/>
</dbReference>
<dbReference type="InterPro" id="IPR002347">
    <property type="entry name" value="SDR_fam"/>
</dbReference>
<organism evidence="10 11">
    <name type="scientific">Rhamnella rubrinervis</name>
    <dbReference type="NCBI Taxonomy" id="2594499"/>
    <lineage>
        <taxon>Eukaryota</taxon>
        <taxon>Viridiplantae</taxon>
        <taxon>Streptophyta</taxon>
        <taxon>Embryophyta</taxon>
        <taxon>Tracheophyta</taxon>
        <taxon>Spermatophyta</taxon>
        <taxon>Magnoliopsida</taxon>
        <taxon>eudicotyledons</taxon>
        <taxon>Gunneridae</taxon>
        <taxon>Pentapetalae</taxon>
        <taxon>rosids</taxon>
        <taxon>fabids</taxon>
        <taxon>Rosales</taxon>
        <taxon>Rhamnaceae</taxon>
        <taxon>rhamnoid group</taxon>
        <taxon>Rhamneae</taxon>
        <taxon>Rhamnella</taxon>
    </lineage>
</organism>
<feature type="domain" description="NAC" evidence="9">
    <location>
        <begin position="20"/>
        <end position="162"/>
    </location>
</feature>
<sequence>MDKAAMSSEEAQISILAPSMFPGFRFSPNDEELISYYLKKKIEGSERCVEVISEIEIWKYEPWDLAAKSVIPSENEWFFFSPRGRKYPNGSQSKRATELGYWKATGKERNVKSGSNFIGTKRTLVFHIGRAPKGERTEWIMHEYCMTDKSQDSMVICRLKKNSDFRQNDTTNRTSSSQQRLSTVHNSNCAVSEVGVDQGDKTVECQSKKCSSSYDSYSSGQIDSASESSQKFITEVTEPESSGHQKDYDEDDFYAEILKDDIIKLDEPSMSDTPNISPLVANNSLAEQNYEMPPEAIVSQSLPLQGTASRRIRLRKQEEILSRSDERALGSFKRSKKYDFIEKIKCRADSLQQSPKRMKLLDTSIRPPPPCQVSPCSLPLQEGKLEGKVALVTGGASGIGESTARLFSKHGAKLIIADIQEKLGQSVCNDLNTNSTSFVRCDVTKEEDVENAVNTAISKYGKLDIMVNNAGIADAPKPNILENKKAEFEQVIGVNLVGVFLGTKHAARVMIPARRGSIISTASVCSTVGGVASHAYTSSKHGVVGLMRNTAVELGQYGIRVYSNLKGGNLNPEDVAEATLYLGSDESKYVSGHNLLVDGGFSIVNTDFVRVILVKMSRPILLAFLLMILIITSQFEWKQQLVIDLDTAPSISQNQQQILKREDSVKEKIILSQEKNIHRLHDLVRSLREQLQQCRSNHVKANRSVKPSN</sequence>
<dbReference type="OrthoDB" id="1935348at2759"/>
<feature type="region of interest" description="Disordered" evidence="8">
    <location>
        <begin position="210"/>
        <end position="230"/>
    </location>
</feature>
<dbReference type="Pfam" id="PF02365">
    <property type="entry name" value="NAM"/>
    <property type="match status" value="1"/>
</dbReference>
<feature type="compositionally biased region" description="Low complexity" evidence="8">
    <location>
        <begin position="210"/>
        <end position="224"/>
    </location>
</feature>
<dbReference type="InterPro" id="IPR003441">
    <property type="entry name" value="NAC-dom"/>
</dbReference>
<evidence type="ECO:0000256" key="1">
    <source>
        <dbReference type="ARBA" id="ARBA00006484"/>
    </source>
</evidence>
<comment type="caution">
    <text evidence="10">The sequence shown here is derived from an EMBL/GenBank/DDBJ whole genome shotgun (WGS) entry which is preliminary data.</text>
</comment>
<dbReference type="GO" id="GO:0003677">
    <property type="term" value="F:DNA binding"/>
    <property type="evidence" value="ECO:0007669"/>
    <property type="project" value="UniProtKB-KW"/>
</dbReference>
<dbReference type="Pfam" id="PF13561">
    <property type="entry name" value="adh_short_C2"/>
    <property type="match status" value="1"/>
</dbReference>
<gene>
    <name evidence="10" type="ORF">FNV43_RR17713</name>
</gene>
<dbReference type="InterPro" id="IPR045309">
    <property type="entry name" value="ABA2-like"/>
</dbReference>
<evidence type="ECO:0000256" key="8">
    <source>
        <dbReference type="SAM" id="MobiDB-lite"/>
    </source>
</evidence>
<evidence type="ECO:0000313" key="10">
    <source>
        <dbReference type="EMBL" id="KAF3439435.1"/>
    </source>
</evidence>
<keyword evidence="11" id="KW-1185">Reference proteome</keyword>
<dbReference type="Gene3D" id="3.40.50.720">
    <property type="entry name" value="NAD(P)-binding Rossmann-like Domain"/>
    <property type="match status" value="1"/>
</dbReference>
<evidence type="ECO:0000256" key="7">
    <source>
        <dbReference type="SAM" id="Coils"/>
    </source>
</evidence>
<keyword evidence="5" id="KW-0804">Transcription</keyword>
<dbReference type="PROSITE" id="PS51005">
    <property type="entry name" value="NAC"/>
    <property type="match status" value="1"/>
</dbReference>
<evidence type="ECO:0000256" key="2">
    <source>
        <dbReference type="ARBA" id="ARBA00023002"/>
    </source>
</evidence>
<dbReference type="SUPFAM" id="SSF51735">
    <property type="entry name" value="NAD(P)-binding Rossmann-fold domains"/>
    <property type="match status" value="1"/>
</dbReference>
<dbReference type="InterPro" id="IPR036291">
    <property type="entry name" value="NAD(P)-bd_dom_sf"/>
</dbReference>
<accession>A0A8K0GXX6</accession>
<name>A0A8K0GXX6_9ROSA</name>
<evidence type="ECO:0000259" key="9">
    <source>
        <dbReference type="PROSITE" id="PS51005"/>
    </source>
</evidence>
<keyword evidence="3" id="KW-0805">Transcription regulation</keyword>
<dbReference type="FunFam" id="3.40.50.720:FF:000084">
    <property type="entry name" value="Short-chain dehydrogenase reductase"/>
    <property type="match status" value="1"/>
</dbReference>
<dbReference type="Pfam" id="PF00106">
    <property type="entry name" value="adh_short"/>
    <property type="match status" value="1"/>
</dbReference>
<evidence type="ECO:0000256" key="6">
    <source>
        <dbReference type="ARBA" id="ARBA00023242"/>
    </source>
</evidence>
<dbReference type="SUPFAM" id="SSF101941">
    <property type="entry name" value="NAC domain"/>
    <property type="match status" value="1"/>
</dbReference>
<dbReference type="Proteomes" id="UP000796880">
    <property type="component" value="Unassembled WGS sequence"/>
</dbReference>
<evidence type="ECO:0000256" key="3">
    <source>
        <dbReference type="ARBA" id="ARBA00023015"/>
    </source>
</evidence>
<dbReference type="PROSITE" id="PS00061">
    <property type="entry name" value="ADH_SHORT"/>
    <property type="match status" value="1"/>
</dbReference>
<keyword evidence="6" id="KW-0539">Nucleus</keyword>
<feature type="coiled-coil region" evidence="7">
    <location>
        <begin position="677"/>
        <end position="704"/>
    </location>
</feature>
<evidence type="ECO:0000256" key="4">
    <source>
        <dbReference type="ARBA" id="ARBA00023125"/>
    </source>
</evidence>
<keyword evidence="4" id="KW-0238">DNA-binding</keyword>
<dbReference type="InterPro" id="IPR020904">
    <property type="entry name" value="Sc_DH/Rdtase_CS"/>
</dbReference>
<dbReference type="GO" id="GO:0006355">
    <property type="term" value="P:regulation of DNA-templated transcription"/>
    <property type="evidence" value="ECO:0007669"/>
    <property type="project" value="InterPro"/>
</dbReference>
<dbReference type="EMBL" id="VOIH02000008">
    <property type="protein sequence ID" value="KAF3439435.1"/>
    <property type="molecule type" value="Genomic_DNA"/>
</dbReference>
<evidence type="ECO:0000313" key="11">
    <source>
        <dbReference type="Proteomes" id="UP000796880"/>
    </source>
</evidence>
<protein>
    <recommendedName>
        <fullName evidence="9">NAC domain-containing protein</fullName>
    </recommendedName>
</protein>
<dbReference type="InterPro" id="IPR036093">
    <property type="entry name" value="NAC_dom_sf"/>
</dbReference>
<dbReference type="AlphaFoldDB" id="A0A8K0GXX6"/>
<dbReference type="PANTHER" id="PTHR43180:SF30">
    <property type="entry name" value="MOMILACTONE A SYNTHASE"/>
    <property type="match status" value="1"/>
</dbReference>
<dbReference type="PRINTS" id="PR00081">
    <property type="entry name" value="GDHRDH"/>
</dbReference>
<evidence type="ECO:0000256" key="5">
    <source>
        <dbReference type="ARBA" id="ARBA00023163"/>
    </source>
</evidence>
<dbReference type="PANTHER" id="PTHR43180">
    <property type="entry name" value="3-OXOACYL-(ACYL-CARRIER-PROTEIN) REDUCTASE (AFU_ORTHOLOGUE AFUA_6G11210)"/>
    <property type="match status" value="1"/>
</dbReference>
<proteinExistence type="inferred from homology"/>
<dbReference type="GO" id="GO:0016616">
    <property type="term" value="F:oxidoreductase activity, acting on the CH-OH group of donors, NAD or NADP as acceptor"/>
    <property type="evidence" value="ECO:0007669"/>
    <property type="project" value="InterPro"/>
</dbReference>
<reference evidence="10" key="1">
    <citation type="submission" date="2020-03" db="EMBL/GenBank/DDBJ databases">
        <title>A high-quality chromosome-level genome assembly of a woody plant with both climbing and erect habits, Rhamnella rubrinervis.</title>
        <authorList>
            <person name="Lu Z."/>
            <person name="Yang Y."/>
            <person name="Zhu X."/>
            <person name="Sun Y."/>
        </authorList>
    </citation>
    <scope>NUCLEOTIDE SEQUENCE</scope>
    <source>
        <strain evidence="10">BYM</strain>
        <tissue evidence="10">Leaf</tissue>
    </source>
</reference>
<keyword evidence="7" id="KW-0175">Coiled coil</keyword>
<dbReference type="Gene3D" id="2.170.150.80">
    <property type="entry name" value="NAC domain"/>
    <property type="match status" value="1"/>
</dbReference>